<proteinExistence type="predicted"/>
<gene>
    <name evidence="1" type="ORF">MNBD_DELTA03-1008</name>
</gene>
<dbReference type="AlphaFoldDB" id="A0A3B0VYB5"/>
<reference evidence="1" key="1">
    <citation type="submission" date="2018-06" db="EMBL/GenBank/DDBJ databases">
        <authorList>
            <person name="Zhirakovskaya E."/>
        </authorList>
    </citation>
    <scope>NUCLEOTIDE SEQUENCE</scope>
</reference>
<dbReference type="EMBL" id="UOEX01000406">
    <property type="protein sequence ID" value="VAW41929.1"/>
    <property type="molecule type" value="Genomic_DNA"/>
</dbReference>
<protein>
    <submittedName>
        <fullName evidence="1">Uncharacterized protein</fullName>
    </submittedName>
</protein>
<accession>A0A3B0VYB5</accession>
<name>A0A3B0VYB5_9ZZZZ</name>
<evidence type="ECO:0000313" key="1">
    <source>
        <dbReference type="EMBL" id="VAW41929.1"/>
    </source>
</evidence>
<sequence>MIVCVQSSEDSIVTACSDQNCGLSALRILFSLQLNGYDAAYNIIDINSGN</sequence>
<organism evidence="1">
    <name type="scientific">hydrothermal vent metagenome</name>
    <dbReference type="NCBI Taxonomy" id="652676"/>
    <lineage>
        <taxon>unclassified sequences</taxon>
        <taxon>metagenomes</taxon>
        <taxon>ecological metagenomes</taxon>
    </lineage>
</organism>